<dbReference type="Gene3D" id="2.60.40.1180">
    <property type="entry name" value="Golgi alpha-mannosidase II"/>
    <property type="match status" value="1"/>
</dbReference>
<dbReference type="SUPFAM" id="SSF81296">
    <property type="entry name" value="E set domains"/>
    <property type="match status" value="1"/>
</dbReference>
<dbReference type="RefSeq" id="WP_394839258.1">
    <property type="nucleotide sequence ID" value="NZ_CP089929.1"/>
</dbReference>
<dbReference type="Gene3D" id="3.30.1590.10">
    <property type="entry name" value="Maltooligosyl trehalose synthase, domain 2"/>
    <property type="match status" value="1"/>
</dbReference>
<dbReference type="InterPro" id="IPR044505">
    <property type="entry name" value="GlgX_Isoamylase_N_E_set"/>
</dbReference>
<dbReference type="InterPro" id="IPR014756">
    <property type="entry name" value="Ig_E-set"/>
</dbReference>
<evidence type="ECO:0000256" key="2">
    <source>
        <dbReference type="ARBA" id="ARBA00022801"/>
    </source>
</evidence>
<dbReference type="Pfam" id="PF02922">
    <property type="entry name" value="CBM_48"/>
    <property type="match status" value="1"/>
</dbReference>
<keyword evidence="3" id="KW-0326">Glycosidase</keyword>
<feature type="region of interest" description="Disordered" evidence="4">
    <location>
        <begin position="469"/>
        <end position="496"/>
    </location>
</feature>
<dbReference type="InterPro" id="IPR013783">
    <property type="entry name" value="Ig-like_fold"/>
</dbReference>
<accession>A0ABZ2LF62</accession>
<keyword evidence="2" id="KW-0378">Hydrolase</keyword>
<dbReference type="Gene3D" id="2.60.40.10">
    <property type="entry name" value="Immunoglobulins"/>
    <property type="match status" value="1"/>
</dbReference>
<evidence type="ECO:0000256" key="3">
    <source>
        <dbReference type="ARBA" id="ARBA00023295"/>
    </source>
</evidence>
<proteinExistence type="inferred from homology"/>
<dbReference type="SUPFAM" id="SSF51011">
    <property type="entry name" value="Glycosyl hydrolase domain"/>
    <property type="match status" value="1"/>
</dbReference>
<protein>
    <submittedName>
        <fullName evidence="6">Glycogen debranching protein GlgX</fullName>
    </submittedName>
</protein>
<dbReference type="CDD" id="cd02856">
    <property type="entry name" value="E_set_GDE_Isoamylase_N"/>
    <property type="match status" value="1"/>
</dbReference>
<evidence type="ECO:0000259" key="5">
    <source>
        <dbReference type="SMART" id="SM00642"/>
    </source>
</evidence>
<organism evidence="6 7">
    <name type="scientific">Pendulispora rubella</name>
    <dbReference type="NCBI Taxonomy" id="2741070"/>
    <lineage>
        <taxon>Bacteria</taxon>
        <taxon>Pseudomonadati</taxon>
        <taxon>Myxococcota</taxon>
        <taxon>Myxococcia</taxon>
        <taxon>Myxococcales</taxon>
        <taxon>Sorangiineae</taxon>
        <taxon>Pendulisporaceae</taxon>
        <taxon>Pendulispora</taxon>
    </lineage>
</organism>
<dbReference type="SUPFAM" id="SSF51445">
    <property type="entry name" value="(Trans)glycosidases"/>
    <property type="match status" value="2"/>
</dbReference>
<feature type="domain" description="Glycosyl hydrolase family 13 catalytic" evidence="5">
    <location>
        <begin position="156"/>
        <end position="570"/>
    </location>
</feature>
<evidence type="ECO:0000313" key="7">
    <source>
        <dbReference type="Proteomes" id="UP001374803"/>
    </source>
</evidence>
<evidence type="ECO:0000256" key="1">
    <source>
        <dbReference type="ARBA" id="ARBA00008061"/>
    </source>
</evidence>
<dbReference type="InterPro" id="IPR011837">
    <property type="entry name" value="Glycogen_debranch_GlgX"/>
</dbReference>
<name>A0ABZ2LF62_9BACT</name>
<dbReference type="EMBL" id="CP089983">
    <property type="protein sequence ID" value="WXB09588.1"/>
    <property type="molecule type" value="Genomic_DNA"/>
</dbReference>
<sequence>MKLLPGSSYPLGATWDGAGVNFALYSEGAEAVELCLFDAAGTETRFPLSHRTAFTWHAYAPGVGPGQRYGYRVHGPYRPEQGLRFNPNVVLLDPYAKAVDGVERWEAGCFAYRVGDPAGDATRLETDVLGVPRGIVIDGEFDWEGDTPLRIPLHRSVIYEAHVRGLTKLHPEVPEALRGTYAGIAHPAIVRHLRELGVTAIELMPIHAFIDDKVLLDKGLRNYWGYNTIGFFAPDVRYRLGTELGSEVREFKSMVKALHRAGIEVILDVVYNHTAEGNQLGPTFNFKGIDNATYYRLVPEDPRYYFDYTGTGNTLNVRHPQVLALIMDSLRYWASEMHVDGFRFDLASALARQLHDVDQLSSFFTLIHQSPELSEVKLIAEPWDVGEGGYQVGNFPIRWAEWNGRYRDAVRALWLRRSGKVIGEMGFRLTGSSDLYEDGRRPSASINLITAHDGYTLRDLVSYERKHNEANGENNQDGSNHESSWNGGVEGPTDDPKVRTLRQRLVRDLLATLVLSQGTPMLVAGDEFGRTQRGNNNAYCQDNEVSWLDWNWSEEGKTLFEFTKKLLRIRREHPALQRSKFFHGRDIHGTQLPDLAWFRDDGQPMSDKDWTDPGRVRLVMFLAGRNIDEVDETGRRLVDDNLLLLLNASPAEATFALPRLEQVREPWQLLVDTTDDRAKEERAPDGSTRMAAHSLKLFRAPSRVVRNGGALHTLGTTYRLQLTPDFGFQKAVGVLDYLVDLGITDVYSSPIFSAARGSIHGYDVVDHERMNAELGSEADFRAWSDEIKKRNMGLLLDWVPNHMGIPAGQNRTWDDVLENGRSSLCAEYFDIDWCPPKAALENKVLLPVLGDQYGVVLERGELTLVWEGRFFRVAYFDKRLPLAPETLMPLMESALAKMTLPEDADARLEFESILSAMRHLPDRRSTAMELRKERAREKEIIKRRLEDLVARASEIKIAIDSALQEINGSSDDPRSYDVLDDILQQQSYRLASWLVAAEEINYRRFFDVNDLAAIRMELPQVFERAHAQLFQLLDEGRVQALRLDHTDGLYDPFAYFEGLQQRFHRVPGVDLAEAGPDDLARPLPLLIEKILEPSETLPPSWPVDGTTGYDFLFAVRTLWVDPRSEPALNRIYQQFTLDGRSFKEHVYESKRHIMRYSLASEIQLIARDLERIAGKNRRWRDFTLVSLSRAVTEIIAAFTVYRTYLRENEAPAEDDRRRIAQAVATARRNNPSISETVFAFLEDVLLVRAEATPEERQEHVRFALRFQQLTAPMMAKAVEDTAFYRYSRLLCLDEVGGLPSKYGTTTEEFHLQNVDRARAWPVSMVTTSTHDTKRGEDTSARMAVLTEMPELWQRTVRRFSELASKMKTVVDGAPAPSRNQEYLFYQTLIGVWPVGWDGQQGRDTFARRLEGFLLKAAKEAKQETSWTTPNAAQDQAVRSFIRRLAGNDAFFEDARRFCERIATYGAVNGLAQCLLRFCVPGVADTYQGSELWNQSLVDPDNRLPVDYEVRRRLLRGIRERMSDRAALSRDLLENFTDGAVKLYVTHVALETRRQKRELFLRGDYEGLIGGEHVVAFVRGFEQEQVLCCVPRFSYLLTRGETPWPVGSVWGQERLRVPQPGTYRNVLTGATLRIGEEVKVADVLATFPVALLLRESSEAR</sequence>
<dbReference type="SMART" id="SM00642">
    <property type="entry name" value="Aamy"/>
    <property type="match status" value="1"/>
</dbReference>
<dbReference type="NCBIfam" id="TIGR02100">
    <property type="entry name" value="glgX_debranch"/>
    <property type="match status" value="1"/>
</dbReference>
<evidence type="ECO:0000256" key="4">
    <source>
        <dbReference type="SAM" id="MobiDB-lite"/>
    </source>
</evidence>
<dbReference type="Gene3D" id="3.20.20.80">
    <property type="entry name" value="Glycosidases"/>
    <property type="match status" value="4"/>
</dbReference>
<feature type="compositionally biased region" description="Polar residues" evidence="4">
    <location>
        <begin position="471"/>
        <end position="486"/>
    </location>
</feature>
<dbReference type="InterPro" id="IPR017853">
    <property type="entry name" value="GH"/>
</dbReference>
<gene>
    <name evidence="6" type="primary">glgX</name>
    <name evidence="6" type="ORF">LVJ94_20445</name>
</gene>
<dbReference type="InterPro" id="IPR006047">
    <property type="entry name" value="GH13_cat_dom"/>
</dbReference>
<dbReference type="Pfam" id="PF00128">
    <property type="entry name" value="Alpha-amylase"/>
    <property type="match status" value="2"/>
</dbReference>
<keyword evidence="7" id="KW-1185">Reference proteome</keyword>
<dbReference type="CDD" id="cd11336">
    <property type="entry name" value="AmyAc_MTSase"/>
    <property type="match status" value="1"/>
</dbReference>
<evidence type="ECO:0000313" key="6">
    <source>
        <dbReference type="EMBL" id="WXB09588.1"/>
    </source>
</evidence>
<dbReference type="PANTHER" id="PTHR43002">
    <property type="entry name" value="GLYCOGEN DEBRANCHING ENZYME"/>
    <property type="match status" value="1"/>
</dbReference>
<dbReference type="CDD" id="cd11326">
    <property type="entry name" value="AmyAc_Glg_debranch"/>
    <property type="match status" value="1"/>
</dbReference>
<dbReference type="InterPro" id="IPR013780">
    <property type="entry name" value="Glyco_hydro_b"/>
</dbReference>
<dbReference type="InterPro" id="IPR004193">
    <property type="entry name" value="Glyco_hydro_13_N"/>
</dbReference>
<dbReference type="Proteomes" id="UP001374803">
    <property type="component" value="Chromosome"/>
</dbReference>
<reference evidence="6" key="1">
    <citation type="submission" date="2021-12" db="EMBL/GenBank/DDBJ databases">
        <title>Discovery of the Pendulisporaceae a myxobacterial family with distinct sporulation behavior and unique specialized metabolism.</title>
        <authorList>
            <person name="Garcia R."/>
            <person name="Popoff A."/>
            <person name="Bader C.D."/>
            <person name="Loehr J."/>
            <person name="Walesch S."/>
            <person name="Walt C."/>
            <person name="Boldt J."/>
            <person name="Bunk B."/>
            <person name="Haeckl F.J.F.P.J."/>
            <person name="Gunesch A.P."/>
            <person name="Birkelbach J."/>
            <person name="Nuebel U."/>
            <person name="Pietschmann T."/>
            <person name="Bach T."/>
            <person name="Mueller R."/>
        </authorList>
    </citation>
    <scope>NUCLEOTIDE SEQUENCE</scope>
    <source>
        <strain evidence="6">MSr11367</strain>
    </source>
</reference>
<comment type="similarity">
    <text evidence="1">Belongs to the glycosyl hydrolase 13 family.</text>
</comment>
<dbReference type="InterPro" id="IPR012767">
    <property type="entry name" value="Trehalose_TreY"/>
</dbReference>
<dbReference type="NCBIfam" id="TIGR02401">
    <property type="entry name" value="trehalose_TreY"/>
    <property type="match status" value="1"/>
</dbReference>